<keyword evidence="3" id="KW-0735">Signal-anchor</keyword>
<gene>
    <name evidence="7" type="ORF">I4J89_05645</name>
</gene>
<evidence type="ECO:0000256" key="1">
    <source>
        <dbReference type="ARBA" id="ARBA00004196"/>
    </source>
</evidence>
<dbReference type="GO" id="GO:0016209">
    <property type="term" value="F:antioxidant activity"/>
    <property type="evidence" value="ECO:0007669"/>
    <property type="project" value="InterPro"/>
</dbReference>
<keyword evidence="4" id="KW-1015">Disulfide bond</keyword>
<dbReference type="Proteomes" id="UP000598146">
    <property type="component" value="Unassembled WGS sequence"/>
</dbReference>
<dbReference type="Gene3D" id="3.40.30.10">
    <property type="entry name" value="Glutaredoxin"/>
    <property type="match status" value="1"/>
</dbReference>
<dbReference type="AlphaFoldDB" id="A0A931C7J7"/>
<dbReference type="PANTHER" id="PTHR42852">
    <property type="entry name" value="THIOL:DISULFIDE INTERCHANGE PROTEIN DSBE"/>
    <property type="match status" value="1"/>
</dbReference>
<keyword evidence="2" id="KW-0201">Cytochrome c-type biogenesis</keyword>
<organism evidence="7 8">
    <name type="scientific">Actinoplanes aureus</name>
    <dbReference type="NCBI Taxonomy" id="2792083"/>
    <lineage>
        <taxon>Bacteria</taxon>
        <taxon>Bacillati</taxon>
        <taxon>Actinomycetota</taxon>
        <taxon>Actinomycetes</taxon>
        <taxon>Micromonosporales</taxon>
        <taxon>Micromonosporaceae</taxon>
        <taxon>Actinoplanes</taxon>
    </lineage>
</organism>
<evidence type="ECO:0000259" key="6">
    <source>
        <dbReference type="PROSITE" id="PS51352"/>
    </source>
</evidence>
<dbReference type="CDD" id="cd02966">
    <property type="entry name" value="TlpA_like_family"/>
    <property type="match status" value="1"/>
</dbReference>
<dbReference type="InterPro" id="IPR050553">
    <property type="entry name" value="Thioredoxin_ResA/DsbE_sf"/>
</dbReference>
<evidence type="ECO:0000313" key="8">
    <source>
        <dbReference type="Proteomes" id="UP000598146"/>
    </source>
</evidence>
<dbReference type="PANTHER" id="PTHR42852:SF6">
    <property type="entry name" value="THIOL:DISULFIDE INTERCHANGE PROTEIN DSBE"/>
    <property type="match status" value="1"/>
</dbReference>
<accession>A0A931C7J7</accession>
<keyword evidence="8" id="KW-1185">Reference proteome</keyword>
<evidence type="ECO:0000256" key="3">
    <source>
        <dbReference type="ARBA" id="ARBA00022968"/>
    </source>
</evidence>
<sequence>MAAVAAVLVLSACTAAVEPDQPETPSPFAACPAPSGAPDGLTELPDLSLECFTGGQPVELRTLPRPAVINVWASWCAPCREELPVMQGLADRAAGRLSVIGLDSGDRREAAASFATDHDVSFPTLFDPDRRFAGELGQATLPITVFVDTDGKTYIHRSALTVDELIEKVREHTGVTVTR</sequence>
<evidence type="ECO:0000256" key="4">
    <source>
        <dbReference type="ARBA" id="ARBA00023157"/>
    </source>
</evidence>
<dbReference type="InterPro" id="IPR000866">
    <property type="entry name" value="AhpC/TSA"/>
</dbReference>
<dbReference type="GO" id="GO:0016491">
    <property type="term" value="F:oxidoreductase activity"/>
    <property type="evidence" value="ECO:0007669"/>
    <property type="project" value="InterPro"/>
</dbReference>
<dbReference type="PROSITE" id="PS00194">
    <property type="entry name" value="THIOREDOXIN_1"/>
    <property type="match status" value="1"/>
</dbReference>
<keyword evidence="3" id="KW-0812">Transmembrane</keyword>
<dbReference type="GO" id="GO:0030313">
    <property type="term" value="C:cell envelope"/>
    <property type="evidence" value="ECO:0007669"/>
    <property type="project" value="UniProtKB-SubCell"/>
</dbReference>
<proteinExistence type="predicted"/>
<comment type="subcellular location">
    <subcellularLocation>
        <location evidence="1">Cell envelope</location>
    </subcellularLocation>
</comment>
<dbReference type="InterPro" id="IPR017937">
    <property type="entry name" value="Thioredoxin_CS"/>
</dbReference>
<evidence type="ECO:0000313" key="7">
    <source>
        <dbReference type="EMBL" id="MBG0560943.1"/>
    </source>
</evidence>
<protein>
    <submittedName>
        <fullName evidence="7">TlpA family protein disulfide reductase</fullName>
    </submittedName>
</protein>
<dbReference type="PROSITE" id="PS51352">
    <property type="entry name" value="THIOREDOXIN_2"/>
    <property type="match status" value="1"/>
</dbReference>
<dbReference type="Pfam" id="PF00578">
    <property type="entry name" value="AhpC-TSA"/>
    <property type="match status" value="1"/>
</dbReference>
<comment type="caution">
    <text evidence="7">The sequence shown here is derived from an EMBL/GenBank/DDBJ whole genome shotgun (WGS) entry which is preliminary data.</text>
</comment>
<evidence type="ECO:0000256" key="5">
    <source>
        <dbReference type="ARBA" id="ARBA00023284"/>
    </source>
</evidence>
<name>A0A931C7J7_9ACTN</name>
<reference evidence="7" key="1">
    <citation type="submission" date="2020-11" db="EMBL/GenBank/DDBJ databases">
        <title>Isolation and identification of active actinomycetes.</title>
        <authorList>
            <person name="Sun X."/>
        </authorList>
    </citation>
    <scope>NUCLEOTIDE SEQUENCE</scope>
    <source>
        <strain evidence="7">NEAU-A11</strain>
    </source>
</reference>
<dbReference type="InterPro" id="IPR036249">
    <property type="entry name" value="Thioredoxin-like_sf"/>
</dbReference>
<dbReference type="SUPFAM" id="SSF52833">
    <property type="entry name" value="Thioredoxin-like"/>
    <property type="match status" value="1"/>
</dbReference>
<dbReference type="EMBL" id="JADQTO010000002">
    <property type="protein sequence ID" value="MBG0560943.1"/>
    <property type="molecule type" value="Genomic_DNA"/>
</dbReference>
<evidence type="ECO:0000256" key="2">
    <source>
        <dbReference type="ARBA" id="ARBA00022748"/>
    </source>
</evidence>
<feature type="domain" description="Thioredoxin" evidence="6">
    <location>
        <begin position="38"/>
        <end position="174"/>
    </location>
</feature>
<keyword evidence="5" id="KW-0676">Redox-active center</keyword>
<dbReference type="InterPro" id="IPR013766">
    <property type="entry name" value="Thioredoxin_domain"/>
</dbReference>
<dbReference type="GO" id="GO:0017004">
    <property type="term" value="P:cytochrome complex assembly"/>
    <property type="evidence" value="ECO:0007669"/>
    <property type="project" value="UniProtKB-KW"/>
</dbReference>